<accession>B7Q069</accession>
<evidence type="ECO:0000256" key="1">
    <source>
        <dbReference type="SAM" id="Phobius"/>
    </source>
</evidence>
<dbReference type="Proteomes" id="UP000001555">
    <property type="component" value="Unassembled WGS sequence"/>
</dbReference>
<dbReference type="VEuPathDB" id="VectorBase:ISCP_017400"/>
<dbReference type="SUPFAM" id="SSF103473">
    <property type="entry name" value="MFS general substrate transporter"/>
    <property type="match status" value="1"/>
</dbReference>
<dbReference type="PANTHER" id="PTHR11360">
    <property type="entry name" value="MONOCARBOXYLATE TRANSPORTER"/>
    <property type="match status" value="1"/>
</dbReference>
<protein>
    <submittedName>
        <fullName evidence="2 3">Monocarboxylate transporter, putative</fullName>
    </submittedName>
</protein>
<dbReference type="HOGENOM" id="CLU_1574623_0_0_1"/>
<feature type="transmembrane region" description="Helical" evidence="1">
    <location>
        <begin position="147"/>
        <end position="170"/>
    </location>
</feature>
<dbReference type="PaxDb" id="6945-B7Q069"/>
<feature type="transmembrane region" description="Helical" evidence="1">
    <location>
        <begin position="113"/>
        <end position="135"/>
    </location>
</feature>
<feature type="transmembrane region" description="Helical" evidence="1">
    <location>
        <begin position="87"/>
        <end position="107"/>
    </location>
</feature>
<dbReference type="EnsemblMetazoa" id="ISCW008623-RA">
    <property type="protein sequence ID" value="ISCW008623-PA"/>
    <property type="gene ID" value="ISCW008623"/>
</dbReference>
<name>B7Q069_IXOSC</name>
<organism>
    <name type="scientific">Ixodes scapularis</name>
    <name type="common">Black-legged tick</name>
    <name type="synonym">Deer tick</name>
    <dbReference type="NCBI Taxonomy" id="6945"/>
    <lineage>
        <taxon>Eukaryota</taxon>
        <taxon>Metazoa</taxon>
        <taxon>Ecdysozoa</taxon>
        <taxon>Arthropoda</taxon>
        <taxon>Chelicerata</taxon>
        <taxon>Arachnida</taxon>
        <taxon>Acari</taxon>
        <taxon>Parasitiformes</taxon>
        <taxon>Ixodida</taxon>
        <taxon>Ixodoidea</taxon>
        <taxon>Ixodidae</taxon>
        <taxon>Ixodinae</taxon>
        <taxon>Ixodes</taxon>
    </lineage>
</organism>
<proteinExistence type="predicted"/>
<dbReference type="EMBL" id="ABJB010610150">
    <property type="status" value="NOT_ANNOTATED_CDS"/>
    <property type="molecule type" value="Genomic_DNA"/>
</dbReference>
<keyword evidence="1" id="KW-1133">Transmembrane helix</keyword>
<evidence type="ECO:0000313" key="2">
    <source>
        <dbReference type="EMBL" id="EEC12241.1"/>
    </source>
</evidence>
<dbReference type="VEuPathDB" id="VectorBase:ISCI008623"/>
<dbReference type="OrthoDB" id="6416467at2759"/>
<dbReference type="EMBL" id="ABJB010730077">
    <property type="status" value="NOT_ANNOTATED_CDS"/>
    <property type="molecule type" value="Genomic_DNA"/>
</dbReference>
<evidence type="ECO:0000313" key="4">
    <source>
        <dbReference type="Proteomes" id="UP000001555"/>
    </source>
</evidence>
<keyword evidence="4" id="KW-1185">Reference proteome</keyword>
<sequence length="181" mass="19963">MEATPQAESVQGAHQVKRSGIDSCWHVPALGALAFLVASTGDENSGFFYVALMDEFDTDRSRASWPTTVISIMLHLAGMFQSRWFSIYQITHIGGVLTWIGMMASTFSPTLPWMVITFGLIYGTGLGIFTVSLGIITMMYFDQYRGIASGIIFAGFSLSSLIFARVLVIIQEVYGFRSIFL</sequence>
<reference evidence="2 4" key="1">
    <citation type="submission" date="2008-03" db="EMBL/GenBank/DDBJ databases">
        <title>Annotation of Ixodes scapularis.</title>
        <authorList>
            <consortium name="Ixodes scapularis Genome Project Consortium"/>
            <person name="Caler E."/>
            <person name="Hannick L.I."/>
            <person name="Bidwell S."/>
            <person name="Joardar V."/>
            <person name="Thiagarajan M."/>
            <person name="Amedeo P."/>
            <person name="Galinsky K.J."/>
            <person name="Schobel S."/>
            <person name="Inman J."/>
            <person name="Hostetler J."/>
            <person name="Miller J."/>
            <person name="Hammond M."/>
            <person name="Megy K."/>
            <person name="Lawson D."/>
            <person name="Kodira C."/>
            <person name="Sutton G."/>
            <person name="Meyer J."/>
            <person name="Hill C.A."/>
            <person name="Birren B."/>
            <person name="Nene V."/>
            <person name="Collins F."/>
            <person name="Alarcon-Chaidez F."/>
            <person name="Wikel S."/>
            <person name="Strausberg R."/>
        </authorList>
    </citation>
    <scope>NUCLEOTIDE SEQUENCE [LARGE SCALE GENOMIC DNA]</scope>
    <source>
        <strain evidence="4">Wikel</strain>
        <strain evidence="2">Wikel colony</strain>
    </source>
</reference>
<dbReference type="GO" id="GO:0005886">
    <property type="term" value="C:plasma membrane"/>
    <property type="evidence" value="ECO:0000318"/>
    <property type="project" value="GO_Central"/>
</dbReference>
<dbReference type="InterPro" id="IPR050327">
    <property type="entry name" value="Proton-linked_MCT"/>
</dbReference>
<dbReference type="EMBL" id="ABJB010282215">
    <property type="status" value="NOT_ANNOTATED_CDS"/>
    <property type="molecule type" value="Genomic_DNA"/>
</dbReference>
<dbReference type="InterPro" id="IPR036259">
    <property type="entry name" value="MFS_trans_sf"/>
</dbReference>
<gene>
    <name evidence="2" type="ORF">IscW_ISCW008623</name>
</gene>
<dbReference type="PANTHER" id="PTHR11360:SF303">
    <property type="entry name" value="MAJOR FACILITATOR SUPERFAMILY (MFS) PROFILE DOMAIN-CONTAINING PROTEIN"/>
    <property type="match status" value="1"/>
</dbReference>
<dbReference type="Gene3D" id="1.20.1250.20">
    <property type="entry name" value="MFS general substrate transporter like domains"/>
    <property type="match status" value="1"/>
</dbReference>
<reference evidence="3" key="2">
    <citation type="submission" date="2020-05" db="UniProtKB">
        <authorList>
            <consortium name="EnsemblMetazoa"/>
        </authorList>
    </citation>
    <scope>IDENTIFICATION</scope>
    <source>
        <strain evidence="3">wikel</strain>
    </source>
</reference>
<keyword evidence="1" id="KW-0472">Membrane</keyword>
<dbReference type="AlphaFoldDB" id="B7Q069"/>
<feature type="non-terminal residue" evidence="2">
    <location>
        <position position="181"/>
    </location>
</feature>
<dbReference type="EMBL" id="DS830463">
    <property type="protein sequence ID" value="EEC12241.1"/>
    <property type="molecule type" value="Genomic_DNA"/>
</dbReference>
<dbReference type="GO" id="GO:0008028">
    <property type="term" value="F:monocarboxylic acid transmembrane transporter activity"/>
    <property type="evidence" value="ECO:0000318"/>
    <property type="project" value="GO_Central"/>
</dbReference>
<keyword evidence="1" id="KW-0812">Transmembrane</keyword>
<evidence type="ECO:0000313" key="3">
    <source>
        <dbReference type="EnsemblMetazoa" id="ISCW008623-PA"/>
    </source>
</evidence>
<dbReference type="VEuPathDB" id="VectorBase:ISCW008623"/>